<protein>
    <submittedName>
        <fullName evidence="4">Slipin family protein</fullName>
    </submittedName>
</protein>
<dbReference type="Gene3D" id="6.10.250.2090">
    <property type="match status" value="1"/>
</dbReference>
<dbReference type="STRING" id="288004.AL038_08830"/>
<evidence type="ECO:0000259" key="3">
    <source>
        <dbReference type="SMART" id="SM00244"/>
    </source>
</evidence>
<dbReference type="GO" id="GO:0005886">
    <property type="term" value="C:plasma membrane"/>
    <property type="evidence" value="ECO:0007669"/>
    <property type="project" value="InterPro"/>
</dbReference>
<dbReference type="Pfam" id="PF01145">
    <property type="entry name" value="Band_7"/>
    <property type="match status" value="1"/>
</dbReference>
<comment type="similarity">
    <text evidence="2">Belongs to the band 7/mec-2 family.</text>
</comment>
<dbReference type="InterPro" id="IPR001107">
    <property type="entry name" value="Band_7"/>
</dbReference>
<dbReference type="OrthoDB" id="5501731at2"/>
<feature type="domain" description="Band 7" evidence="3">
    <location>
        <begin position="146"/>
        <end position="307"/>
    </location>
</feature>
<dbReference type="KEGG" id="blep:AL038_08830"/>
<dbReference type="Gene3D" id="3.30.479.30">
    <property type="entry name" value="Band 7 domain"/>
    <property type="match status" value="1"/>
</dbReference>
<sequence length="381" mass="43193">MVLWRKFVVRKNERGLLFKDGDFQGFLEAGTYTYFDPTKKITVEVFNLAKPEFDHPMLDFLLTKYADAMQQYCMKVELNNQQVALIRKNGVVTDILFPTTRQLYWKGLITVEADIIDISENYEIPHEKATMLIYAKNAPLASRLSTAIYSPIVPEYHVGILTVDGKRLKLLDVGLYAYWTFNRRIAVDIVDTRQQETEIAGQEILTKDKVTLRINLSASYQITDYLKLSLALAKPIDFIYKELQFGLRAAVGTRTLDELLENKTMIDDQVFAHIQAKTTDLGIVVHSVGVKDIILPGEMKTILSKVVEAEKVAQANLIRRREETAATRSLLNTAKVMEDNPTALRLKELETLEKVTEKVGSISVYGGLEGLLKELVKIRAS</sequence>
<comment type="subcellular location">
    <subcellularLocation>
        <location evidence="1">Membrane</location>
        <topology evidence="1">Single-pass membrane protein</topology>
    </subcellularLocation>
</comment>
<dbReference type="SMART" id="SM00244">
    <property type="entry name" value="PHB"/>
    <property type="match status" value="1"/>
</dbReference>
<dbReference type="CDD" id="cd13438">
    <property type="entry name" value="SPFH_eoslipins_u2"/>
    <property type="match status" value="1"/>
</dbReference>
<dbReference type="PANTHER" id="PTHR10264:SF83">
    <property type="entry name" value="BLL5629 PROTEIN"/>
    <property type="match status" value="1"/>
</dbReference>
<evidence type="ECO:0000256" key="1">
    <source>
        <dbReference type="ARBA" id="ARBA00004167"/>
    </source>
</evidence>
<proteinExistence type="inferred from homology"/>
<evidence type="ECO:0000313" key="4">
    <source>
        <dbReference type="EMBL" id="AUI70660.1"/>
    </source>
</evidence>
<evidence type="ECO:0000256" key="2">
    <source>
        <dbReference type="ARBA" id="ARBA00008164"/>
    </source>
</evidence>
<dbReference type="AlphaFoldDB" id="A0A2N9YJJ9"/>
<organism evidence="4 5">
    <name type="scientific">Beggiatoa leptomitoformis</name>
    <dbReference type="NCBI Taxonomy" id="288004"/>
    <lineage>
        <taxon>Bacteria</taxon>
        <taxon>Pseudomonadati</taxon>
        <taxon>Pseudomonadota</taxon>
        <taxon>Gammaproteobacteria</taxon>
        <taxon>Thiotrichales</taxon>
        <taxon>Thiotrichaceae</taxon>
        <taxon>Beggiatoa</taxon>
    </lineage>
</organism>
<dbReference type="Proteomes" id="UP000234271">
    <property type="component" value="Chromosome"/>
</dbReference>
<dbReference type="InterPro" id="IPR043202">
    <property type="entry name" value="Band-7_stomatin-like"/>
</dbReference>
<dbReference type="PANTHER" id="PTHR10264">
    <property type="entry name" value="BAND 7 PROTEIN-RELATED"/>
    <property type="match status" value="1"/>
</dbReference>
<accession>A0A2N9YJJ9</accession>
<keyword evidence="5" id="KW-1185">Reference proteome</keyword>
<name>A0A2N9YJJ9_9GAMM</name>
<dbReference type="SUPFAM" id="SSF117892">
    <property type="entry name" value="Band 7/SPFH domain"/>
    <property type="match status" value="1"/>
</dbReference>
<evidence type="ECO:0000313" key="5">
    <source>
        <dbReference type="Proteomes" id="UP000234271"/>
    </source>
</evidence>
<gene>
    <name evidence="4" type="ORF">BLE401_15480</name>
</gene>
<dbReference type="EMBL" id="CP018889">
    <property type="protein sequence ID" value="AUI70660.1"/>
    <property type="molecule type" value="Genomic_DNA"/>
</dbReference>
<reference evidence="5" key="1">
    <citation type="submission" date="2016-12" db="EMBL/GenBank/DDBJ databases">
        <title>Complete Genome Sequence of Beggiatoa leptomitiformis D-401.</title>
        <authorList>
            <person name="Fomenkov A."/>
            <person name="Vincze T."/>
            <person name="Grabovich M."/>
            <person name="Anton B.P."/>
            <person name="Dubinina G."/>
            <person name="Orlova M."/>
            <person name="Belousova E."/>
            <person name="Roberts R.J."/>
        </authorList>
    </citation>
    <scope>NUCLEOTIDE SEQUENCE [LARGE SCALE GENOMIC DNA]</scope>
    <source>
        <strain evidence="5">D-401</strain>
    </source>
</reference>
<dbReference type="InterPro" id="IPR036013">
    <property type="entry name" value="Band_7/SPFH_dom_sf"/>
</dbReference>